<proteinExistence type="predicted"/>
<keyword evidence="1" id="KW-0479">Metal-binding</keyword>
<gene>
    <name evidence="4" type="ORF">Krac_3124</name>
</gene>
<dbReference type="STRING" id="485913.Krac_3124"/>
<feature type="signal peptide" evidence="3">
    <location>
        <begin position="1"/>
        <end position="19"/>
    </location>
</feature>
<dbReference type="PANTHER" id="PTHR38439">
    <property type="entry name" value="AURACYANIN-B"/>
    <property type="match status" value="1"/>
</dbReference>
<dbReference type="Proteomes" id="UP000004508">
    <property type="component" value="Unassembled WGS sequence"/>
</dbReference>
<dbReference type="EMBL" id="ADVG01000004">
    <property type="protein sequence ID" value="EFH82322.1"/>
    <property type="molecule type" value="Genomic_DNA"/>
</dbReference>
<keyword evidence="3" id="KW-0732">Signal</keyword>
<dbReference type="OrthoDB" id="9816061at2"/>
<dbReference type="GO" id="GO:0046872">
    <property type="term" value="F:metal ion binding"/>
    <property type="evidence" value="ECO:0007669"/>
    <property type="project" value="UniProtKB-KW"/>
</dbReference>
<keyword evidence="5" id="KW-1185">Reference proteome</keyword>
<dbReference type="PANTHER" id="PTHR38439:SF3">
    <property type="entry name" value="COPPER-RESISTANT CUPROPROTEIN COPI"/>
    <property type="match status" value="1"/>
</dbReference>
<evidence type="ECO:0000256" key="3">
    <source>
        <dbReference type="SAM" id="SignalP"/>
    </source>
</evidence>
<dbReference type="eggNOG" id="COG4454">
    <property type="taxonomic scope" value="Bacteria"/>
</dbReference>
<comment type="caution">
    <text evidence="4">The sequence shown here is derived from an EMBL/GenBank/DDBJ whole genome shotgun (WGS) entry which is preliminary data.</text>
</comment>
<evidence type="ECO:0000256" key="2">
    <source>
        <dbReference type="ARBA" id="ARBA00023008"/>
    </source>
</evidence>
<evidence type="ECO:0000313" key="4">
    <source>
        <dbReference type="EMBL" id="EFH82322.1"/>
    </source>
</evidence>
<sequence length="140" mass="15289">MKRFLVVFLLLTFALILVGCGQTTSTSKGQTVNVTLSEFKIETSVSAFQPGTAYQFSVTNTGKTDHEFMILPSSQGNMSGMSMDEMDKMALASIGTIHLGETKTLEYTFPSSTAGTQPEFACYLPGHYEAGMKQDVHIRQ</sequence>
<dbReference type="RefSeq" id="WP_007920359.1">
    <property type="nucleotide sequence ID" value="NZ_ADVG01000004.1"/>
</dbReference>
<dbReference type="InterPro" id="IPR008972">
    <property type="entry name" value="Cupredoxin"/>
</dbReference>
<keyword evidence="2" id="KW-0186">Copper</keyword>
<dbReference type="AlphaFoldDB" id="D6U0I2"/>
<accession>D6U0I2</accession>
<dbReference type="Gene3D" id="2.60.40.420">
    <property type="entry name" value="Cupredoxins - blue copper proteins"/>
    <property type="match status" value="1"/>
</dbReference>
<dbReference type="SUPFAM" id="SSF49503">
    <property type="entry name" value="Cupredoxins"/>
    <property type="match status" value="1"/>
</dbReference>
<feature type="chain" id="PRO_5003088573" evidence="3">
    <location>
        <begin position="20"/>
        <end position="140"/>
    </location>
</feature>
<dbReference type="PROSITE" id="PS51257">
    <property type="entry name" value="PROKAR_LIPOPROTEIN"/>
    <property type="match status" value="1"/>
</dbReference>
<reference evidence="4 5" key="1">
    <citation type="journal article" date="2011" name="Stand. Genomic Sci.">
        <title>Non-contiguous finished genome sequence and contextual data of the filamentous soil bacterium Ktedonobacter racemifer type strain (SOSP1-21).</title>
        <authorList>
            <person name="Chang Y.J."/>
            <person name="Land M."/>
            <person name="Hauser L."/>
            <person name="Chertkov O."/>
            <person name="Del Rio T.G."/>
            <person name="Nolan M."/>
            <person name="Copeland A."/>
            <person name="Tice H."/>
            <person name="Cheng J.F."/>
            <person name="Lucas S."/>
            <person name="Han C."/>
            <person name="Goodwin L."/>
            <person name="Pitluck S."/>
            <person name="Ivanova N."/>
            <person name="Ovchinikova G."/>
            <person name="Pati A."/>
            <person name="Chen A."/>
            <person name="Palaniappan K."/>
            <person name="Mavromatis K."/>
            <person name="Liolios K."/>
            <person name="Brettin T."/>
            <person name="Fiebig A."/>
            <person name="Rohde M."/>
            <person name="Abt B."/>
            <person name="Goker M."/>
            <person name="Detter J.C."/>
            <person name="Woyke T."/>
            <person name="Bristow J."/>
            <person name="Eisen J.A."/>
            <person name="Markowitz V."/>
            <person name="Hugenholtz P."/>
            <person name="Kyrpides N.C."/>
            <person name="Klenk H.P."/>
            <person name="Lapidus A."/>
        </authorList>
    </citation>
    <scope>NUCLEOTIDE SEQUENCE [LARGE SCALE GENOMIC DNA]</scope>
    <source>
        <strain evidence="5">DSM 44963</strain>
    </source>
</reference>
<dbReference type="InParanoid" id="D6U0I2"/>
<dbReference type="InterPro" id="IPR050845">
    <property type="entry name" value="Cu-binding_ET"/>
</dbReference>
<evidence type="ECO:0000313" key="5">
    <source>
        <dbReference type="Proteomes" id="UP000004508"/>
    </source>
</evidence>
<organism evidence="4 5">
    <name type="scientific">Ktedonobacter racemifer DSM 44963</name>
    <dbReference type="NCBI Taxonomy" id="485913"/>
    <lineage>
        <taxon>Bacteria</taxon>
        <taxon>Bacillati</taxon>
        <taxon>Chloroflexota</taxon>
        <taxon>Ktedonobacteria</taxon>
        <taxon>Ktedonobacterales</taxon>
        <taxon>Ktedonobacteraceae</taxon>
        <taxon>Ktedonobacter</taxon>
    </lineage>
</organism>
<name>D6U0I2_KTERA</name>
<evidence type="ECO:0000256" key="1">
    <source>
        <dbReference type="ARBA" id="ARBA00022723"/>
    </source>
</evidence>
<protein>
    <submittedName>
        <fullName evidence="4">Blue (Type1) copper domain-containing protein</fullName>
    </submittedName>
</protein>